<dbReference type="SUPFAM" id="SSF102405">
    <property type="entry name" value="MCP/YpsA-like"/>
    <property type="match status" value="1"/>
</dbReference>
<dbReference type="PANTHER" id="PTHR43393">
    <property type="entry name" value="CYTOKININ RIBOSIDE 5'-MONOPHOSPHATE PHOSPHORIBOHYDROLASE"/>
    <property type="match status" value="1"/>
</dbReference>
<gene>
    <name evidence="1" type="ORF">METZ01_LOCUS104197</name>
</gene>
<dbReference type="PANTHER" id="PTHR43393:SF3">
    <property type="entry name" value="LYSINE DECARBOXYLASE-LIKE PROTEIN"/>
    <property type="match status" value="1"/>
</dbReference>
<dbReference type="InterPro" id="IPR052341">
    <property type="entry name" value="LOG_family_nucleotidases"/>
</dbReference>
<evidence type="ECO:0008006" key="2">
    <source>
        <dbReference type="Google" id="ProtNLM"/>
    </source>
</evidence>
<dbReference type="Gene3D" id="3.40.50.450">
    <property type="match status" value="1"/>
</dbReference>
<dbReference type="AlphaFoldDB" id="A0A381WHE5"/>
<dbReference type="EMBL" id="UINC01011668">
    <property type="protein sequence ID" value="SVA51343.1"/>
    <property type="molecule type" value="Genomic_DNA"/>
</dbReference>
<feature type="non-terminal residue" evidence="1">
    <location>
        <position position="1"/>
    </location>
</feature>
<reference evidence="1" key="1">
    <citation type="submission" date="2018-05" db="EMBL/GenBank/DDBJ databases">
        <authorList>
            <person name="Lanie J.A."/>
            <person name="Ng W.-L."/>
            <person name="Kazmierczak K.M."/>
            <person name="Andrzejewski T.M."/>
            <person name="Davidsen T.M."/>
            <person name="Wayne K.J."/>
            <person name="Tettelin H."/>
            <person name="Glass J.I."/>
            <person name="Rusch D."/>
            <person name="Podicherti R."/>
            <person name="Tsui H.-C.T."/>
            <person name="Winkler M.E."/>
        </authorList>
    </citation>
    <scope>NUCLEOTIDE SEQUENCE</scope>
</reference>
<name>A0A381WHE5_9ZZZZ</name>
<sequence length="131" mass="13904">VEIGRLMAEENWLVFCGGGTGIMEAVARGVKEGGGTCIGILKGTSTKEGNAYLTLPIKTGLGVARNALLAYNCDAAVAIDGQYGTLSEIAYAMQLNKPVIGYKSWSVPKLKSEKTPSLIIKRLNRILSSNK</sequence>
<dbReference type="InterPro" id="IPR041164">
    <property type="entry name" value="LDcluster4"/>
</dbReference>
<accession>A0A381WHE5</accession>
<dbReference type="NCBIfam" id="TIGR00725">
    <property type="entry name" value="TIGR00725 family protein"/>
    <property type="match status" value="1"/>
</dbReference>
<proteinExistence type="predicted"/>
<evidence type="ECO:0000313" key="1">
    <source>
        <dbReference type="EMBL" id="SVA51343.1"/>
    </source>
</evidence>
<dbReference type="InterPro" id="IPR005268">
    <property type="entry name" value="CHP00725"/>
</dbReference>
<dbReference type="GO" id="GO:0005829">
    <property type="term" value="C:cytosol"/>
    <property type="evidence" value="ECO:0007669"/>
    <property type="project" value="TreeGrafter"/>
</dbReference>
<organism evidence="1">
    <name type="scientific">marine metagenome</name>
    <dbReference type="NCBI Taxonomy" id="408172"/>
    <lineage>
        <taxon>unclassified sequences</taxon>
        <taxon>metagenomes</taxon>
        <taxon>ecological metagenomes</taxon>
    </lineage>
</organism>
<protein>
    <recommendedName>
        <fullName evidence="2">TIGR00725 family protein</fullName>
    </recommendedName>
</protein>
<dbReference type="Pfam" id="PF18306">
    <property type="entry name" value="LDcluster4"/>
    <property type="match status" value="1"/>
</dbReference>